<keyword evidence="2" id="KW-1185">Reference proteome</keyword>
<dbReference type="EMBL" id="JQCF01000022">
    <property type="protein sequence ID" value="KRN98438.1"/>
    <property type="molecule type" value="Genomic_DNA"/>
</dbReference>
<evidence type="ECO:0000313" key="1">
    <source>
        <dbReference type="EMBL" id="KRN98438.1"/>
    </source>
</evidence>
<dbReference type="Proteomes" id="UP000051006">
    <property type="component" value="Unassembled WGS sequence"/>
</dbReference>
<accession>A0A0R2LEP6</accession>
<dbReference type="AlphaFoldDB" id="A0A0R2LEP6"/>
<organism evidence="1 2">
    <name type="scientific">Companilactobacillus kimchiensis</name>
    <dbReference type="NCBI Taxonomy" id="993692"/>
    <lineage>
        <taxon>Bacteria</taxon>
        <taxon>Bacillati</taxon>
        <taxon>Bacillota</taxon>
        <taxon>Bacilli</taxon>
        <taxon>Lactobacillales</taxon>
        <taxon>Lactobacillaceae</taxon>
        <taxon>Companilactobacillus</taxon>
    </lineage>
</organism>
<dbReference type="PATRIC" id="fig|993692.3.peg.1188"/>
<dbReference type="RefSeq" id="WP_057881348.1">
    <property type="nucleotide sequence ID" value="NZ_JQCF01000022.1"/>
</dbReference>
<dbReference type="OrthoDB" id="3239338at2"/>
<proteinExistence type="predicted"/>
<comment type="caution">
    <text evidence="1">The sequence shown here is derived from an EMBL/GenBank/DDBJ whole genome shotgun (WGS) entry which is preliminary data.</text>
</comment>
<sequence length="153" mass="17437">MSYKVNFKQVELTGFEGSPFAEGLAGIRAHEARYFRNNYQTEFVTMAVDENPEIFNRIKAILLGQGLDLPYKALEVSDFVVNNMRWSYIFYDNGLVISIEYSINPAGKREIGVKLVEGAETPVEFVDRCSFVRQRSSLAGIIRESYFPLKGNF</sequence>
<evidence type="ECO:0000313" key="2">
    <source>
        <dbReference type="Proteomes" id="UP000051006"/>
    </source>
</evidence>
<reference evidence="1 2" key="1">
    <citation type="journal article" date="2015" name="Genome Announc.">
        <title>Expanding the biotechnology potential of lactobacilli through comparative genomics of 213 strains and associated genera.</title>
        <authorList>
            <person name="Sun Z."/>
            <person name="Harris H.M."/>
            <person name="McCann A."/>
            <person name="Guo C."/>
            <person name="Argimon S."/>
            <person name="Zhang W."/>
            <person name="Yang X."/>
            <person name="Jeffery I.B."/>
            <person name="Cooney J.C."/>
            <person name="Kagawa T.F."/>
            <person name="Liu W."/>
            <person name="Song Y."/>
            <person name="Salvetti E."/>
            <person name="Wrobel A."/>
            <person name="Rasinkangas P."/>
            <person name="Parkhill J."/>
            <person name="Rea M.C."/>
            <person name="O'Sullivan O."/>
            <person name="Ritari J."/>
            <person name="Douillard F.P."/>
            <person name="Paul Ross R."/>
            <person name="Yang R."/>
            <person name="Briner A.E."/>
            <person name="Felis G.E."/>
            <person name="de Vos W.M."/>
            <person name="Barrangou R."/>
            <person name="Klaenhammer T.R."/>
            <person name="Caufield P.W."/>
            <person name="Cui Y."/>
            <person name="Zhang H."/>
            <person name="O'Toole P.W."/>
        </authorList>
    </citation>
    <scope>NUCLEOTIDE SEQUENCE [LARGE SCALE GENOMIC DNA]</scope>
    <source>
        <strain evidence="1 2">DSM 24716</strain>
    </source>
</reference>
<protein>
    <recommendedName>
        <fullName evidence="3">Phage tail protein</fullName>
    </recommendedName>
</protein>
<evidence type="ECO:0008006" key="3">
    <source>
        <dbReference type="Google" id="ProtNLM"/>
    </source>
</evidence>
<name>A0A0R2LEP6_9LACO</name>
<gene>
    <name evidence="1" type="ORF">IV57_GL001171</name>
</gene>